<proteinExistence type="predicted"/>
<reference evidence="2 3" key="1">
    <citation type="submission" date="2019-11" db="EMBL/GenBank/DDBJ databases">
        <authorList>
            <person name="Holert J."/>
        </authorList>
    </citation>
    <scope>NUCLEOTIDE SEQUENCE [LARGE SCALE GENOMIC DNA]</scope>
    <source>
        <strain evidence="2">SB11_3</strain>
    </source>
</reference>
<name>A0A5S9PJG1_9GAMM</name>
<keyword evidence="1" id="KW-1133">Transmembrane helix</keyword>
<dbReference type="Proteomes" id="UP000441399">
    <property type="component" value="Unassembled WGS sequence"/>
</dbReference>
<keyword evidence="1" id="KW-0472">Membrane</keyword>
<feature type="transmembrane region" description="Helical" evidence="1">
    <location>
        <begin position="210"/>
        <end position="228"/>
    </location>
</feature>
<gene>
    <name evidence="2" type="ORF">OPDIPICF_04574</name>
</gene>
<keyword evidence="1" id="KW-0812">Transmembrane</keyword>
<protein>
    <submittedName>
        <fullName evidence="2">Uncharacterized protein</fullName>
    </submittedName>
</protein>
<feature type="transmembrane region" description="Helical" evidence="1">
    <location>
        <begin position="178"/>
        <end position="198"/>
    </location>
</feature>
<keyword evidence="3" id="KW-1185">Reference proteome</keyword>
<sequence>MSSLNHPQANAVDHCVYKIRFDGSSRFIDKTRLQQAISNNQLSSKLRDVAEAAKPCIVRKNLDWLSARALNHQLFEAGLNTEIQLQFTAEAWQSGVQRRVFIETPSSIADAGISKTVGAVAACNDEVTSAPAANVRCSFNTQTLQPGWISTPRRSAACEPMLSSSYQINYKHWSIPRALSVVLALFLATSLTQNADYIASLEIDRIFRQILMLLFFVGIALLTSWAVYRQRAVELIADKKQYWLLEETDVWQSNLQLGLYDEELNHQGDVSLEDGGKVAVYESADSSSILRLAIEADDDVLSDLSEAGWGDIVPSFLTDIKDAVQGLLSMRGEQSIVKVRVTDQNHQVLASLEIDKRLTFQSFNDETLPQQMALIAALMVKK</sequence>
<dbReference type="AlphaFoldDB" id="A0A5S9PJG1"/>
<dbReference type="EMBL" id="CACSIO010000011">
    <property type="protein sequence ID" value="CAA0103829.1"/>
    <property type="molecule type" value="Genomic_DNA"/>
</dbReference>
<accession>A0A5S9PJG1</accession>
<evidence type="ECO:0000256" key="1">
    <source>
        <dbReference type="SAM" id="Phobius"/>
    </source>
</evidence>
<evidence type="ECO:0000313" key="3">
    <source>
        <dbReference type="Proteomes" id="UP000441399"/>
    </source>
</evidence>
<organism evidence="2 3">
    <name type="scientific">BD1-7 clade bacterium</name>
    <dbReference type="NCBI Taxonomy" id="2029982"/>
    <lineage>
        <taxon>Bacteria</taxon>
        <taxon>Pseudomonadati</taxon>
        <taxon>Pseudomonadota</taxon>
        <taxon>Gammaproteobacteria</taxon>
        <taxon>Cellvibrionales</taxon>
        <taxon>Spongiibacteraceae</taxon>
        <taxon>BD1-7 clade</taxon>
    </lineage>
</organism>
<evidence type="ECO:0000313" key="2">
    <source>
        <dbReference type="EMBL" id="CAA0103829.1"/>
    </source>
</evidence>